<evidence type="ECO:0000256" key="4">
    <source>
        <dbReference type="ARBA" id="ARBA00022448"/>
    </source>
</evidence>
<keyword evidence="8" id="KW-1278">Translocase</keyword>
<keyword evidence="9" id="KW-0249">Electron transport</keyword>
<dbReference type="SUPFAM" id="SSF81464">
    <property type="entry name" value="Cytochrome c oxidase subunit II-like, transmembrane region"/>
    <property type="match status" value="1"/>
</dbReference>
<comment type="catalytic activity">
    <reaction evidence="15">
        <text>4 Fe(II)-[cytochrome c] + O2 + 8 H(+)(in) = 4 Fe(III)-[cytochrome c] + 2 H2O + 4 H(+)(out)</text>
        <dbReference type="Rhea" id="RHEA:11436"/>
        <dbReference type="Rhea" id="RHEA-COMP:10350"/>
        <dbReference type="Rhea" id="RHEA-COMP:14399"/>
        <dbReference type="ChEBI" id="CHEBI:15377"/>
        <dbReference type="ChEBI" id="CHEBI:15378"/>
        <dbReference type="ChEBI" id="CHEBI:15379"/>
        <dbReference type="ChEBI" id="CHEBI:29033"/>
        <dbReference type="ChEBI" id="CHEBI:29034"/>
        <dbReference type="EC" id="7.1.1.9"/>
    </reaction>
</comment>
<keyword evidence="11" id="KW-0186">Copper</keyword>
<evidence type="ECO:0000256" key="13">
    <source>
        <dbReference type="ARBA" id="ARBA00024688"/>
    </source>
</evidence>
<evidence type="ECO:0000256" key="10">
    <source>
        <dbReference type="ARBA" id="ARBA00022989"/>
    </source>
</evidence>
<dbReference type="PROSITE" id="PS50857">
    <property type="entry name" value="COX2_CUA"/>
    <property type="match status" value="1"/>
</dbReference>
<organism evidence="19 20">
    <name type="scientific">Glutamicibacter protophormiae</name>
    <name type="common">Brevibacterium protophormiae</name>
    <dbReference type="NCBI Taxonomy" id="37930"/>
    <lineage>
        <taxon>Bacteria</taxon>
        <taxon>Bacillati</taxon>
        <taxon>Actinomycetota</taxon>
        <taxon>Actinomycetes</taxon>
        <taxon>Micrococcales</taxon>
        <taxon>Micrococcaceae</taxon>
        <taxon>Glutamicibacter</taxon>
    </lineage>
</organism>
<evidence type="ECO:0000313" key="20">
    <source>
        <dbReference type="Proteomes" id="UP001195422"/>
    </source>
</evidence>
<keyword evidence="12 17" id="KW-0472">Membrane</keyword>
<evidence type="ECO:0000256" key="8">
    <source>
        <dbReference type="ARBA" id="ARBA00022967"/>
    </source>
</evidence>
<comment type="function">
    <text evidence="13">Subunits I and II form the functional core of the enzyme complex. Electrons originating in cytochrome c are transferred via heme a and Cu(A) to the binuclear center formed by heme a3 and Cu(B).</text>
</comment>
<keyword evidence="20" id="KW-1185">Reference proteome</keyword>
<dbReference type="Pfam" id="PF00116">
    <property type="entry name" value="COX2"/>
    <property type="match status" value="1"/>
</dbReference>
<dbReference type="PROSITE" id="PS00078">
    <property type="entry name" value="COX2"/>
    <property type="match status" value="1"/>
</dbReference>
<evidence type="ECO:0000256" key="9">
    <source>
        <dbReference type="ARBA" id="ARBA00022982"/>
    </source>
</evidence>
<name>A0ABS4XTD1_GLUPR</name>
<evidence type="ECO:0000256" key="15">
    <source>
        <dbReference type="ARBA" id="ARBA00047816"/>
    </source>
</evidence>
<comment type="subcellular location">
    <subcellularLocation>
        <location evidence="1">Membrane</location>
        <topology evidence="1">Multi-pass membrane protein</topology>
    </subcellularLocation>
</comment>
<keyword evidence="10 17" id="KW-1133">Transmembrane helix</keyword>
<protein>
    <recommendedName>
        <fullName evidence="3">cytochrome-c oxidase</fullName>
        <ecNumber evidence="3">7.1.1.9</ecNumber>
    </recommendedName>
    <alternativeName>
        <fullName evidence="14">Cytochrome aa3 subunit 2</fullName>
    </alternativeName>
</protein>
<dbReference type="InterPro" id="IPR008972">
    <property type="entry name" value="Cupredoxin"/>
</dbReference>
<evidence type="ECO:0000256" key="1">
    <source>
        <dbReference type="ARBA" id="ARBA00004141"/>
    </source>
</evidence>
<keyword evidence="4" id="KW-0813">Transport</keyword>
<comment type="similarity">
    <text evidence="2">Belongs to the cytochrome c oxidase subunit 2 family.</text>
</comment>
<comment type="caution">
    <text evidence="19">The sequence shown here is derived from an EMBL/GenBank/DDBJ whole genome shotgun (WGS) entry which is preliminary data.</text>
</comment>
<keyword evidence="7" id="KW-0479">Metal-binding</keyword>
<proteinExistence type="inferred from homology"/>
<evidence type="ECO:0000256" key="12">
    <source>
        <dbReference type="ARBA" id="ARBA00023136"/>
    </source>
</evidence>
<evidence type="ECO:0000313" key="19">
    <source>
        <dbReference type="EMBL" id="MBP2399645.1"/>
    </source>
</evidence>
<dbReference type="EMBL" id="JAGIOJ010000001">
    <property type="protein sequence ID" value="MBP2399645.1"/>
    <property type="molecule type" value="Genomic_DNA"/>
</dbReference>
<dbReference type="Gene3D" id="1.10.287.90">
    <property type="match status" value="1"/>
</dbReference>
<dbReference type="EC" id="7.1.1.9" evidence="3"/>
<accession>A0ABS4XTD1</accession>
<evidence type="ECO:0000259" key="18">
    <source>
        <dbReference type="PROSITE" id="PS50857"/>
    </source>
</evidence>
<feature type="transmembrane region" description="Helical" evidence="17">
    <location>
        <begin position="118"/>
        <end position="134"/>
    </location>
</feature>
<dbReference type="CDD" id="cd13919">
    <property type="entry name" value="CuRO_HCO_II_like_5"/>
    <property type="match status" value="1"/>
</dbReference>
<dbReference type="PANTHER" id="PTHR22888:SF9">
    <property type="entry name" value="CYTOCHROME C OXIDASE SUBUNIT 2"/>
    <property type="match status" value="1"/>
</dbReference>
<evidence type="ECO:0000256" key="17">
    <source>
        <dbReference type="SAM" id="Phobius"/>
    </source>
</evidence>
<dbReference type="PANTHER" id="PTHR22888">
    <property type="entry name" value="CYTOCHROME C OXIDASE, SUBUNIT II"/>
    <property type="match status" value="1"/>
</dbReference>
<evidence type="ECO:0000256" key="11">
    <source>
        <dbReference type="ARBA" id="ARBA00023008"/>
    </source>
</evidence>
<keyword evidence="6 17" id="KW-0812">Transmembrane</keyword>
<sequence>MKTTFCTNKEEGPSVSSQDRTGSRGKAKAKVLALVGTSALLLTGCSAEVQRGWLPNVDRDTTNHTAAIQDFWVNSWIAVVVIGVLTWGLMLWCIIAYRRRKNDTGYPRQLSYNLPLEIFYTAIPLVLVLVFFSFNNNLVNSINKPVDSEIVVDVRAKQWAWDFNYTFDGDQEKHYAGIQAHLNDDGSEGIQETLPTLYLPVGKSVEFQLNSRDVIHSFWVPAFLQKLDMIPGKTNHIYLTPQVEGTFDGKCAELCGEYHSEMLFNLKVVSEAEFKAQMAKLEDGHIGEEYDRSPDTVNSVIVKHEGEGE</sequence>
<dbReference type="RefSeq" id="WP_188948234.1">
    <property type="nucleotide sequence ID" value="NZ_BMPH01000006.1"/>
</dbReference>
<dbReference type="InterPro" id="IPR036257">
    <property type="entry name" value="Cyt_c_oxidase_su2_TM_sf"/>
</dbReference>
<feature type="transmembrane region" description="Helical" evidence="17">
    <location>
        <begin position="71"/>
        <end position="97"/>
    </location>
</feature>
<evidence type="ECO:0000256" key="3">
    <source>
        <dbReference type="ARBA" id="ARBA00012949"/>
    </source>
</evidence>
<dbReference type="Gene3D" id="2.60.40.420">
    <property type="entry name" value="Cupredoxins - blue copper proteins"/>
    <property type="match status" value="1"/>
</dbReference>
<dbReference type="InterPro" id="IPR014222">
    <property type="entry name" value="Cyt_c_oxidase_su2"/>
</dbReference>
<evidence type="ECO:0000256" key="14">
    <source>
        <dbReference type="ARBA" id="ARBA00031399"/>
    </source>
</evidence>
<dbReference type="Proteomes" id="UP001195422">
    <property type="component" value="Unassembled WGS sequence"/>
</dbReference>
<gene>
    <name evidence="19" type="ORF">JOF39_002726</name>
</gene>
<feature type="region of interest" description="Disordered" evidence="16">
    <location>
        <begin position="1"/>
        <end position="23"/>
    </location>
</feature>
<keyword evidence="5" id="KW-0679">Respiratory chain</keyword>
<dbReference type="SUPFAM" id="SSF49503">
    <property type="entry name" value="Cupredoxins"/>
    <property type="match status" value="1"/>
</dbReference>
<evidence type="ECO:0000256" key="6">
    <source>
        <dbReference type="ARBA" id="ARBA00022692"/>
    </source>
</evidence>
<dbReference type="InterPro" id="IPR001505">
    <property type="entry name" value="Copper_CuA"/>
</dbReference>
<reference evidence="19 20" key="1">
    <citation type="submission" date="2021-03" db="EMBL/GenBank/DDBJ databases">
        <title>Sequencing the genomes of 1000 actinobacteria strains.</title>
        <authorList>
            <person name="Klenk H.-P."/>
        </authorList>
    </citation>
    <scope>NUCLEOTIDE SEQUENCE [LARGE SCALE GENOMIC DNA]</scope>
    <source>
        <strain evidence="19 20">DSM 20168</strain>
    </source>
</reference>
<evidence type="ECO:0000256" key="2">
    <source>
        <dbReference type="ARBA" id="ARBA00007866"/>
    </source>
</evidence>
<dbReference type="InterPro" id="IPR002429">
    <property type="entry name" value="CcO_II-like_C"/>
</dbReference>
<dbReference type="InterPro" id="IPR045187">
    <property type="entry name" value="CcO_II"/>
</dbReference>
<evidence type="ECO:0000256" key="5">
    <source>
        <dbReference type="ARBA" id="ARBA00022660"/>
    </source>
</evidence>
<dbReference type="PRINTS" id="PR01166">
    <property type="entry name" value="CYCOXIDASEII"/>
</dbReference>
<evidence type="ECO:0000256" key="7">
    <source>
        <dbReference type="ARBA" id="ARBA00022723"/>
    </source>
</evidence>
<feature type="domain" description="Cytochrome oxidase subunit II copper A binding" evidence="18">
    <location>
        <begin position="147"/>
        <end position="280"/>
    </location>
</feature>
<evidence type="ECO:0000256" key="16">
    <source>
        <dbReference type="SAM" id="MobiDB-lite"/>
    </source>
</evidence>
<dbReference type="NCBIfam" id="TIGR02866">
    <property type="entry name" value="CoxB"/>
    <property type="match status" value="1"/>
</dbReference>